<comment type="caution">
    <text evidence="1">The sequence shown here is derived from an EMBL/GenBank/DDBJ whole genome shotgun (WGS) entry which is preliminary data.</text>
</comment>
<organism evidence="1 2">
    <name type="scientific">Erysiphe pulchra</name>
    <dbReference type="NCBI Taxonomy" id="225359"/>
    <lineage>
        <taxon>Eukaryota</taxon>
        <taxon>Fungi</taxon>
        <taxon>Dikarya</taxon>
        <taxon>Ascomycota</taxon>
        <taxon>Pezizomycotina</taxon>
        <taxon>Leotiomycetes</taxon>
        <taxon>Erysiphales</taxon>
        <taxon>Erysiphaceae</taxon>
        <taxon>Erysiphe</taxon>
    </lineage>
</organism>
<dbReference type="AlphaFoldDB" id="A0A2S4PNM0"/>
<proteinExistence type="predicted"/>
<reference evidence="1 2" key="1">
    <citation type="submission" date="2017-10" db="EMBL/GenBank/DDBJ databases">
        <title>Development of genomic resources for the powdery mildew, Erysiphe pulchra.</title>
        <authorList>
            <person name="Wadl P.A."/>
            <person name="Mack B.M."/>
            <person name="Moore G."/>
            <person name="Beltz S.B."/>
        </authorList>
    </citation>
    <scope>NUCLEOTIDE SEQUENCE [LARGE SCALE GENOMIC DNA]</scope>
    <source>
        <strain evidence="1">Cflorida</strain>
    </source>
</reference>
<evidence type="ECO:0000313" key="1">
    <source>
        <dbReference type="EMBL" id="POS83630.1"/>
    </source>
</evidence>
<sequence length="256" mass="28980">MGLIVDVVAEMKNGHFIKCKRVDEFKPEPSIIGQNYYGYECGHELFSHEVVQMSANLAQSNNGRNKLYHNPYDGPLFSPELHYSIYPLSREKNLHYAGKKPENTYFVVISPAGQIIDVIAKLKRGDFIKCARTTTAPPDDIESDDVSRPFNYYLVMDKNFQIKFAAVKTPNGIKPCEASMRGIEVALPEKDNFKCEYSNIEFKNEILLEIVDAGCKALGTQARKYPAKYNGPEFNVHGPYVTWPIRKGNSIRGCKN</sequence>
<protein>
    <submittedName>
        <fullName evidence="1">Uncharacterized protein</fullName>
    </submittedName>
</protein>
<name>A0A2S4PNM0_9PEZI</name>
<keyword evidence="2" id="KW-1185">Reference proteome</keyword>
<dbReference type="Proteomes" id="UP000237438">
    <property type="component" value="Unassembled WGS sequence"/>
</dbReference>
<dbReference type="EMBL" id="PEDP01001455">
    <property type="protein sequence ID" value="POS83630.1"/>
    <property type="molecule type" value="Genomic_DNA"/>
</dbReference>
<dbReference type="Gene3D" id="3.10.450.30">
    <property type="entry name" value="Microbial ribonucleases"/>
    <property type="match status" value="1"/>
</dbReference>
<evidence type="ECO:0000313" key="2">
    <source>
        <dbReference type="Proteomes" id="UP000237438"/>
    </source>
</evidence>
<accession>A0A2S4PNM0</accession>
<gene>
    <name evidence="1" type="ORF">EPUL_003810</name>
</gene>